<sequence length="105" mass="12013">MASEKEVIPLHVLKEKLIFKSHEELSPDEMEEINNEISNIGIENLNQDYTNPVHRGMIIALLSLCENHQLSPFYPLNDNPEHSSVEKILKLFENDLINAFALTSI</sequence>
<reference evidence="1" key="1">
    <citation type="journal article" date="2020" name="Nature">
        <title>Giant virus diversity and host interactions through global metagenomics.</title>
        <authorList>
            <person name="Schulz F."/>
            <person name="Roux S."/>
            <person name="Paez-Espino D."/>
            <person name="Jungbluth S."/>
            <person name="Walsh D.A."/>
            <person name="Denef V.J."/>
            <person name="McMahon K.D."/>
            <person name="Konstantinidis K.T."/>
            <person name="Eloe-Fadrosh E.A."/>
            <person name="Kyrpides N.C."/>
            <person name="Woyke T."/>
        </authorList>
    </citation>
    <scope>NUCLEOTIDE SEQUENCE</scope>
    <source>
        <strain evidence="1">GVMAG-M-3300023179-62</strain>
    </source>
</reference>
<accession>A0A6C0H396</accession>
<organism evidence="1">
    <name type="scientific">viral metagenome</name>
    <dbReference type="NCBI Taxonomy" id="1070528"/>
    <lineage>
        <taxon>unclassified sequences</taxon>
        <taxon>metagenomes</taxon>
        <taxon>organismal metagenomes</taxon>
    </lineage>
</organism>
<dbReference type="AlphaFoldDB" id="A0A6C0H396"/>
<evidence type="ECO:0000313" key="1">
    <source>
        <dbReference type="EMBL" id="QHT75008.1"/>
    </source>
</evidence>
<name>A0A6C0H396_9ZZZZ</name>
<protein>
    <submittedName>
        <fullName evidence="1">Uncharacterized protein</fullName>
    </submittedName>
</protein>
<proteinExistence type="predicted"/>
<dbReference type="EMBL" id="MN739861">
    <property type="protein sequence ID" value="QHT75008.1"/>
    <property type="molecule type" value="Genomic_DNA"/>
</dbReference>